<gene>
    <name evidence="5" type="ORF">ACE3NQ_22840</name>
</gene>
<dbReference type="SUPFAM" id="SSF48008">
    <property type="entry name" value="GntR ligand-binding domain-like"/>
    <property type="match status" value="1"/>
</dbReference>
<dbReference type="EMBL" id="JBHILM010000030">
    <property type="protein sequence ID" value="MFB5683753.1"/>
    <property type="molecule type" value="Genomic_DNA"/>
</dbReference>
<comment type="caution">
    <text evidence="5">The sequence shown here is derived from an EMBL/GenBank/DDBJ whole genome shotgun (WGS) entry which is preliminary data.</text>
</comment>
<dbReference type="Proteomes" id="UP001580407">
    <property type="component" value="Unassembled WGS sequence"/>
</dbReference>
<proteinExistence type="predicted"/>
<dbReference type="RefSeq" id="WP_375527480.1">
    <property type="nucleotide sequence ID" value="NZ_JBHILM010000030.1"/>
</dbReference>
<dbReference type="PANTHER" id="PTHR43537">
    <property type="entry name" value="TRANSCRIPTIONAL REGULATOR, GNTR FAMILY"/>
    <property type="match status" value="1"/>
</dbReference>
<dbReference type="Gene3D" id="1.10.10.10">
    <property type="entry name" value="Winged helix-like DNA-binding domain superfamily/Winged helix DNA-binding domain"/>
    <property type="match status" value="1"/>
</dbReference>
<keyword evidence="1" id="KW-0805">Transcription regulation</keyword>
<dbReference type="Pfam" id="PF00392">
    <property type="entry name" value="GntR"/>
    <property type="match status" value="1"/>
</dbReference>
<dbReference type="Gene3D" id="1.20.120.530">
    <property type="entry name" value="GntR ligand-binding domain-like"/>
    <property type="match status" value="1"/>
</dbReference>
<dbReference type="SUPFAM" id="SSF46785">
    <property type="entry name" value="Winged helix' DNA-binding domain"/>
    <property type="match status" value="1"/>
</dbReference>
<name>A0ABV5BDI2_9BACL</name>
<evidence type="ECO:0000256" key="1">
    <source>
        <dbReference type="ARBA" id="ARBA00023015"/>
    </source>
</evidence>
<dbReference type="CDD" id="cd07377">
    <property type="entry name" value="WHTH_GntR"/>
    <property type="match status" value="1"/>
</dbReference>
<dbReference type="Pfam" id="PF07729">
    <property type="entry name" value="FCD"/>
    <property type="match status" value="1"/>
</dbReference>
<keyword evidence="2" id="KW-0238">DNA-binding</keyword>
<dbReference type="InterPro" id="IPR036388">
    <property type="entry name" value="WH-like_DNA-bd_sf"/>
</dbReference>
<sequence length="234" mass="27142">MSIRSVRKDNIVNRVFEQMNELIRSGEWKAGSKIPSESSLCEMFQVSRVSVRSAIQKLRDMGIVTTYQGRGTFVSEIPGEFMLLDSGPIMRMSEKEFLDMMEFRKTLEFRSIELAAQNAADEDYEQLERILDEMINNRGNYKKYTEADFEFHLAIAKASKNEVFYKVTKGIKELFYFYLEELNRVFGIPLESIEVHINLLRALQRRDSAAAQDILQGAMEENVVKMREHIKAAK</sequence>
<organism evidence="5 6">
    <name type="scientific">Paenibacillus terreus</name>
    <dbReference type="NCBI Taxonomy" id="1387834"/>
    <lineage>
        <taxon>Bacteria</taxon>
        <taxon>Bacillati</taxon>
        <taxon>Bacillota</taxon>
        <taxon>Bacilli</taxon>
        <taxon>Bacillales</taxon>
        <taxon>Paenibacillaceae</taxon>
        <taxon>Paenibacillus</taxon>
    </lineage>
</organism>
<keyword evidence="3" id="KW-0804">Transcription</keyword>
<accession>A0ABV5BDI2</accession>
<evidence type="ECO:0000256" key="2">
    <source>
        <dbReference type="ARBA" id="ARBA00023125"/>
    </source>
</evidence>
<evidence type="ECO:0000313" key="5">
    <source>
        <dbReference type="EMBL" id="MFB5683753.1"/>
    </source>
</evidence>
<dbReference type="InterPro" id="IPR011711">
    <property type="entry name" value="GntR_C"/>
</dbReference>
<dbReference type="InterPro" id="IPR008920">
    <property type="entry name" value="TF_FadR/GntR_C"/>
</dbReference>
<dbReference type="SMART" id="SM00345">
    <property type="entry name" value="HTH_GNTR"/>
    <property type="match status" value="1"/>
</dbReference>
<evidence type="ECO:0000259" key="4">
    <source>
        <dbReference type="PROSITE" id="PS50949"/>
    </source>
</evidence>
<dbReference type="InterPro" id="IPR036390">
    <property type="entry name" value="WH_DNA-bd_sf"/>
</dbReference>
<reference evidence="5 6" key="1">
    <citation type="submission" date="2024-09" db="EMBL/GenBank/DDBJ databases">
        <authorList>
            <person name="Ruan L."/>
        </authorList>
    </citation>
    <scope>NUCLEOTIDE SEQUENCE [LARGE SCALE GENOMIC DNA]</scope>
    <source>
        <strain evidence="5 6">D33</strain>
    </source>
</reference>
<feature type="domain" description="HTH gntR-type" evidence="4">
    <location>
        <begin position="9"/>
        <end position="77"/>
    </location>
</feature>
<evidence type="ECO:0000256" key="3">
    <source>
        <dbReference type="ARBA" id="ARBA00023163"/>
    </source>
</evidence>
<keyword evidence="6" id="KW-1185">Reference proteome</keyword>
<evidence type="ECO:0000313" key="6">
    <source>
        <dbReference type="Proteomes" id="UP001580407"/>
    </source>
</evidence>
<protein>
    <submittedName>
        <fullName evidence="5">FadR/GntR family transcriptional regulator</fullName>
    </submittedName>
</protein>
<dbReference type="PANTHER" id="PTHR43537:SF5">
    <property type="entry name" value="UXU OPERON TRANSCRIPTIONAL REGULATOR"/>
    <property type="match status" value="1"/>
</dbReference>
<dbReference type="PROSITE" id="PS50949">
    <property type="entry name" value="HTH_GNTR"/>
    <property type="match status" value="1"/>
</dbReference>
<dbReference type="PRINTS" id="PR00035">
    <property type="entry name" value="HTHGNTR"/>
</dbReference>
<dbReference type="InterPro" id="IPR000524">
    <property type="entry name" value="Tscrpt_reg_HTH_GntR"/>
</dbReference>
<dbReference type="SMART" id="SM00895">
    <property type="entry name" value="FCD"/>
    <property type="match status" value="1"/>
</dbReference>